<protein>
    <recommendedName>
        <fullName evidence="1">ATP-dependent DNA helicase</fullName>
        <ecNumber evidence="1">5.6.2.3</ecNumber>
    </recommendedName>
</protein>
<comment type="cofactor">
    <cofactor evidence="1">
        <name>Mg(2+)</name>
        <dbReference type="ChEBI" id="CHEBI:18420"/>
    </cofactor>
</comment>
<dbReference type="GO" id="GO:0043139">
    <property type="term" value="F:5'-3' DNA helicase activity"/>
    <property type="evidence" value="ECO:0007669"/>
    <property type="project" value="UniProtKB-EC"/>
</dbReference>
<dbReference type="InterPro" id="IPR027417">
    <property type="entry name" value="P-loop_NTPase"/>
</dbReference>
<keyword evidence="1" id="KW-0233">DNA recombination</keyword>
<dbReference type="InterPro" id="IPR010285">
    <property type="entry name" value="DNA_helicase_pif1-like_DEAD"/>
</dbReference>
<dbReference type="EC" id="5.6.2.3" evidence="1"/>
<gene>
    <name evidence="4" type="ORF">NOO_LOCUS459</name>
</gene>
<dbReference type="AlphaFoldDB" id="A0A182DXS5"/>
<organism evidence="6">
    <name type="scientific">Onchocerca ochengi</name>
    <name type="common">Filarial nematode worm</name>
    <dbReference type="NCBI Taxonomy" id="42157"/>
    <lineage>
        <taxon>Eukaryota</taxon>
        <taxon>Metazoa</taxon>
        <taxon>Ecdysozoa</taxon>
        <taxon>Nematoda</taxon>
        <taxon>Chromadorea</taxon>
        <taxon>Rhabditida</taxon>
        <taxon>Spirurina</taxon>
        <taxon>Spiruromorpha</taxon>
        <taxon>Filarioidea</taxon>
        <taxon>Onchocercidae</taxon>
        <taxon>Onchocerca</taxon>
    </lineage>
</organism>
<keyword evidence="1" id="KW-0347">Helicase</keyword>
<dbReference type="STRING" id="42157.A0A182DXS5"/>
<feature type="domain" description="DNA helicase Pif1-like DEAD-box helicase" evidence="3">
    <location>
        <begin position="60"/>
        <end position="134"/>
    </location>
</feature>
<reference evidence="4 5" key="2">
    <citation type="submission" date="2018-08" db="EMBL/GenBank/DDBJ databases">
        <authorList>
            <person name="Laetsch R D."/>
            <person name="Stevens L."/>
            <person name="Kumar S."/>
            <person name="Blaxter L. M."/>
        </authorList>
    </citation>
    <scope>NUCLEOTIDE SEQUENCE [LARGE SCALE GENOMIC DNA]</scope>
</reference>
<keyword evidence="1" id="KW-0067">ATP-binding</keyword>
<dbReference type="GO" id="GO:0000723">
    <property type="term" value="P:telomere maintenance"/>
    <property type="evidence" value="ECO:0007669"/>
    <property type="project" value="InterPro"/>
</dbReference>
<keyword evidence="1" id="KW-0547">Nucleotide-binding</keyword>
<proteinExistence type="inferred from homology"/>
<dbReference type="GO" id="GO:0005524">
    <property type="term" value="F:ATP binding"/>
    <property type="evidence" value="ECO:0007669"/>
    <property type="project" value="UniProtKB-KW"/>
</dbReference>
<feature type="region of interest" description="Disordered" evidence="2">
    <location>
        <begin position="20"/>
        <end position="39"/>
    </location>
</feature>
<dbReference type="OrthoDB" id="10032644at2759"/>
<evidence type="ECO:0000256" key="2">
    <source>
        <dbReference type="SAM" id="MobiDB-lite"/>
    </source>
</evidence>
<dbReference type="Gene3D" id="3.40.50.300">
    <property type="entry name" value="P-loop containing nucleotide triphosphate hydrolases"/>
    <property type="match status" value="1"/>
</dbReference>
<evidence type="ECO:0000313" key="6">
    <source>
        <dbReference type="WBParaSite" id="nOo.2.0.1.t00459-RA"/>
    </source>
</evidence>
<comment type="similarity">
    <text evidence="1">Belongs to the helicase family.</text>
</comment>
<dbReference type="Proteomes" id="UP000271087">
    <property type="component" value="Unassembled WGS sequence"/>
</dbReference>
<reference evidence="6" key="1">
    <citation type="submission" date="2016-06" db="UniProtKB">
        <authorList>
            <consortium name="WormBaseParasite"/>
        </authorList>
    </citation>
    <scope>IDENTIFICATION</scope>
</reference>
<keyword evidence="1" id="KW-0234">DNA repair</keyword>
<evidence type="ECO:0000259" key="3">
    <source>
        <dbReference type="Pfam" id="PF05970"/>
    </source>
</evidence>
<dbReference type="Pfam" id="PF05970">
    <property type="entry name" value="PIF1"/>
    <property type="match status" value="1"/>
</dbReference>
<dbReference type="GO" id="GO:0016787">
    <property type="term" value="F:hydrolase activity"/>
    <property type="evidence" value="ECO:0007669"/>
    <property type="project" value="UniProtKB-KW"/>
</dbReference>
<dbReference type="GO" id="GO:0006310">
    <property type="term" value="P:DNA recombination"/>
    <property type="evidence" value="ECO:0007669"/>
    <property type="project" value="UniProtKB-KW"/>
</dbReference>
<name>A0A182DXS5_ONCOC</name>
<sequence>MTHLRKHCYIPKSSSTLHDDVASRKSFERRKGGEPVDGQPGIFKQSTIGRLYTVHPNQDECFYAPGETGKTFLIRLILAAIRSQNDTALALVSYGIAATLLPSRRTAHSTLKLPLKKQFIETPTCNISKASGWEKQTLLVIFRSTARTKLMPEIPYFVATPNAVKTNYKYTCPAAKRSIITSEEEFVDKVFPDIQINYKHQDWLSERSILAAENKDVRRTSQAITACTAVENWHVNCDVAEYQPAKTLQQHAACSKKING</sequence>
<evidence type="ECO:0000256" key="1">
    <source>
        <dbReference type="RuleBase" id="RU363044"/>
    </source>
</evidence>
<keyword evidence="1" id="KW-0227">DNA damage</keyword>
<keyword evidence="5" id="KW-1185">Reference proteome</keyword>
<dbReference type="WBParaSite" id="nOo.2.0.1.t00459-RA">
    <property type="protein sequence ID" value="nOo.2.0.1.t00459-RA"/>
    <property type="gene ID" value="nOo.2.0.1.g00459"/>
</dbReference>
<keyword evidence="1" id="KW-0378">Hydrolase</keyword>
<evidence type="ECO:0000313" key="4">
    <source>
        <dbReference type="EMBL" id="VDK62190.1"/>
    </source>
</evidence>
<evidence type="ECO:0000313" key="5">
    <source>
        <dbReference type="Proteomes" id="UP000271087"/>
    </source>
</evidence>
<dbReference type="PANTHER" id="PTHR10492:SF57">
    <property type="entry name" value="ATP-DEPENDENT DNA HELICASE"/>
    <property type="match status" value="1"/>
</dbReference>
<dbReference type="GO" id="GO:0006281">
    <property type="term" value="P:DNA repair"/>
    <property type="evidence" value="ECO:0007669"/>
    <property type="project" value="UniProtKB-KW"/>
</dbReference>
<dbReference type="EMBL" id="UYRW01000044">
    <property type="protein sequence ID" value="VDK62190.1"/>
    <property type="molecule type" value="Genomic_DNA"/>
</dbReference>
<dbReference type="PANTHER" id="PTHR10492">
    <property type="match status" value="1"/>
</dbReference>
<comment type="catalytic activity">
    <reaction evidence="1">
        <text>ATP + H2O = ADP + phosphate + H(+)</text>
        <dbReference type="Rhea" id="RHEA:13065"/>
        <dbReference type="ChEBI" id="CHEBI:15377"/>
        <dbReference type="ChEBI" id="CHEBI:15378"/>
        <dbReference type="ChEBI" id="CHEBI:30616"/>
        <dbReference type="ChEBI" id="CHEBI:43474"/>
        <dbReference type="ChEBI" id="CHEBI:456216"/>
        <dbReference type="EC" id="5.6.2.3"/>
    </reaction>
</comment>
<accession>A0A182DXS5</accession>
<feature type="compositionally biased region" description="Basic and acidic residues" evidence="2">
    <location>
        <begin position="20"/>
        <end position="34"/>
    </location>
</feature>